<keyword evidence="4" id="KW-0408">Iron</keyword>
<evidence type="ECO:0000256" key="3">
    <source>
        <dbReference type="ARBA" id="ARBA00023002"/>
    </source>
</evidence>
<dbReference type="PANTHER" id="PTHR42769:SF3">
    <property type="entry name" value="SUPEROXIDE DISMUTASE [FE] 2, CHLOROPLASTIC"/>
    <property type="match status" value="1"/>
</dbReference>
<evidence type="ECO:0000313" key="10">
    <source>
        <dbReference type="EMBL" id="QEM81852.1"/>
    </source>
</evidence>
<feature type="binding site" evidence="6">
    <location>
        <position position="161"/>
    </location>
    <ligand>
        <name>Mn(2+)</name>
        <dbReference type="ChEBI" id="CHEBI:29035"/>
    </ligand>
</feature>
<dbReference type="FunFam" id="3.55.40.20:FF:000001">
    <property type="entry name" value="Superoxide dismutase"/>
    <property type="match status" value="1"/>
</dbReference>
<dbReference type="FunFam" id="1.10.287.990:FF:000002">
    <property type="entry name" value="Superoxide dismutase"/>
    <property type="match status" value="1"/>
</dbReference>
<reference evidence="10" key="1">
    <citation type="submission" date="2021-02" db="EMBL/GenBank/DDBJ databases">
        <title>Strain Y2R2, a novel species of the genus Halomonas.</title>
        <authorList>
            <person name="Huang H."/>
        </authorList>
    </citation>
    <scope>NUCLEOTIDE SEQUENCE</scope>
    <source>
        <strain evidence="10">Y2R2</strain>
    </source>
</reference>
<dbReference type="PROSITE" id="PS00088">
    <property type="entry name" value="SOD_MN"/>
    <property type="match status" value="1"/>
</dbReference>
<dbReference type="InterPro" id="IPR036324">
    <property type="entry name" value="Mn/Fe_SOD_N_sf"/>
</dbReference>
<dbReference type="OrthoDB" id="9803125at2"/>
<dbReference type="AlphaFoldDB" id="A0A5C1NDU0"/>
<protein>
    <recommendedName>
        <fullName evidence="7">Superoxide dismutase</fullName>
        <ecNumber evidence="7">1.15.1.1</ecNumber>
    </recommendedName>
</protein>
<evidence type="ECO:0000256" key="5">
    <source>
        <dbReference type="ARBA" id="ARBA00049204"/>
    </source>
</evidence>
<feature type="domain" description="Manganese/iron superoxide dismutase C-terminal" evidence="9">
    <location>
        <begin position="89"/>
        <end position="190"/>
    </location>
</feature>
<feature type="binding site" evidence="6">
    <location>
        <position position="27"/>
    </location>
    <ligand>
        <name>Mn(2+)</name>
        <dbReference type="ChEBI" id="CHEBI:29035"/>
    </ligand>
</feature>
<accession>A0A5C1NDU0</accession>
<evidence type="ECO:0000259" key="9">
    <source>
        <dbReference type="Pfam" id="PF02777"/>
    </source>
</evidence>
<dbReference type="InterPro" id="IPR019832">
    <property type="entry name" value="Mn/Fe_SOD_C"/>
</dbReference>
<keyword evidence="3 7" id="KW-0560">Oxidoreductase</keyword>
<evidence type="ECO:0000256" key="6">
    <source>
        <dbReference type="PIRSR" id="PIRSR000349-1"/>
    </source>
</evidence>
<dbReference type="InterPro" id="IPR001189">
    <property type="entry name" value="Mn/Fe_SOD"/>
</dbReference>
<evidence type="ECO:0000256" key="1">
    <source>
        <dbReference type="ARBA" id="ARBA00008714"/>
    </source>
</evidence>
<dbReference type="GO" id="GO:0005737">
    <property type="term" value="C:cytoplasm"/>
    <property type="evidence" value="ECO:0007669"/>
    <property type="project" value="UniProtKB-ARBA"/>
</dbReference>
<dbReference type="Gene3D" id="3.55.40.20">
    <property type="entry name" value="Iron/manganese superoxide dismutase, C-terminal domain"/>
    <property type="match status" value="1"/>
</dbReference>
<gene>
    <name evidence="10" type="ORF">E4T21_10005</name>
</gene>
<dbReference type="InterPro" id="IPR019831">
    <property type="entry name" value="Mn/Fe_SOD_N"/>
</dbReference>
<dbReference type="SUPFAM" id="SSF54719">
    <property type="entry name" value="Fe,Mn superoxide dismutase (SOD), C-terminal domain"/>
    <property type="match status" value="1"/>
</dbReference>
<comment type="catalytic activity">
    <reaction evidence="5 7">
        <text>2 superoxide + 2 H(+) = H2O2 + O2</text>
        <dbReference type="Rhea" id="RHEA:20696"/>
        <dbReference type="ChEBI" id="CHEBI:15378"/>
        <dbReference type="ChEBI" id="CHEBI:15379"/>
        <dbReference type="ChEBI" id="CHEBI:16240"/>
        <dbReference type="ChEBI" id="CHEBI:18421"/>
        <dbReference type="EC" id="1.15.1.1"/>
    </reaction>
</comment>
<dbReference type="Pfam" id="PF02777">
    <property type="entry name" value="Sod_Fe_C"/>
    <property type="match status" value="1"/>
</dbReference>
<comment type="function">
    <text evidence="7">Destroys radicals which are normally produced within the cells and which are toxic to biological systems.</text>
</comment>
<feature type="binding site" evidence="6">
    <location>
        <position position="74"/>
    </location>
    <ligand>
        <name>Mn(2+)</name>
        <dbReference type="ChEBI" id="CHEBI:29035"/>
    </ligand>
</feature>
<evidence type="ECO:0000256" key="2">
    <source>
        <dbReference type="ARBA" id="ARBA00022723"/>
    </source>
</evidence>
<dbReference type="PRINTS" id="PR01703">
    <property type="entry name" value="MNSODISMTASE"/>
</dbReference>
<feature type="domain" description="Manganese/iron superoxide dismutase N-terminal" evidence="8">
    <location>
        <begin position="2"/>
        <end position="82"/>
    </location>
</feature>
<dbReference type="PIRSF" id="PIRSF000349">
    <property type="entry name" value="SODismutase"/>
    <property type="match status" value="1"/>
</dbReference>
<evidence type="ECO:0000313" key="11">
    <source>
        <dbReference type="Proteomes" id="UP000324285"/>
    </source>
</evidence>
<name>A0A5C1NDU0_9GAMM</name>
<dbReference type="EMBL" id="CP038437">
    <property type="protein sequence ID" value="QEM81852.1"/>
    <property type="molecule type" value="Genomic_DNA"/>
</dbReference>
<dbReference type="GO" id="GO:0004784">
    <property type="term" value="F:superoxide dismutase activity"/>
    <property type="evidence" value="ECO:0007669"/>
    <property type="project" value="UniProtKB-EC"/>
</dbReference>
<comment type="similarity">
    <text evidence="1 7">Belongs to the iron/manganese superoxide dismutase family.</text>
</comment>
<dbReference type="PANTHER" id="PTHR42769">
    <property type="entry name" value="SUPEROXIDE DISMUTASE"/>
    <property type="match status" value="1"/>
</dbReference>
<sequence length="192" mass="22050">MTFELPALPYDKHALEPYLSAETLEYHYGKHHKAYIDKLNELIAGTEYADRSLEDIIRSSSGPLFNQAAQVWNHTFYWHCLSPQGGGEPQGELRQAIDEHFGSFSAFREAFNSKALANFGAGWTWLIKTSDGELSILNTDNAETPVAEDFTPLMTVDVWEHAYYIDYRNGRAKYLENIWNILNWDFVAQNYS</sequence>
<dbReference type="KEGG" id="hbh:E4T21_10005"/>
<dbReference type="GO" id="GO:0046914">
    <property type="term" value="F:transition metal ion binding"/>
    <property type="evidence" value="ECO:0007669"/>
    <property type="project" value="UniProtKB-ARBA"/>
</dbReference>
<keyword evidence="2 6" id="KW-0479">Metal-binding</keyword>
<keyword evidence="11" id="KW-1185">Reference proteome</keyword>
<evidence type="ECO:0000259" key="8">
    <source>
        <dbReference type="Pfam" id="PF00081"/>
    </source>
</evidence>
<evidence type="ECO:0000256" key="4">
    <source>
        <dbReference type="ARBA" id="ARBA00023004"/>
    </source>
</evidence>
<dbReference type="InterPro" id="IPR036314">
    <property type="entry name" value="SOD_C_sf"/>
</dbReference>
<dbReference type="SUPFAM" id="SSF46609">
    <property type="entry name" value="Fe,Mn superoxide dismutase (SOD), N-terminal domain"/>
    <property type="match status" value="1"/>
</dbReference>
<feature type="binding site" evidence="6">
    <location>
        <position position="157"/>
    </location>
    <ligand>
        <name>Mn(2+)</name>
        <dbReference type="ChEBI" id="CHEBI:29035"/>
    </ligand>
</feature>
<dbReference type="Proteomes" id="UP000324285">
    <property type="component" value="Chromosome"/>
</dbReference>
<evidence type="ECO:0000256" key="7">
    <source>
        <dbReference type="RuleBase" id="RU000414"/>
    </source>
</evidence>
<dbReference type="EC" id="1.15.1.1" evidence="7"/>
<organism evidence="10 11">
    <name type="scientific">Halomonas binhaiensis</name>
    <dbReference type="NCBI Taxonomy" id="2562282"/>
    <lineage>
        <taxon>Bacteria</taxon>
        <taxon>Pseudomonadati</taxon>
        <taxon>Pseudomonadota</taxon>
        <taxon>Gammaproteobacteria</taxon>
        <taxon>Oceanospirillales</taxon>
        <taxon>Halomonadaceae</taxon>
        <taxon>Halomonas</taxon>
    </lineage>
</organism>
<dbReference type="InterPro" id="IPR019833">
    <property type="entry name" value="Mn/Fe_SOD_BS"/>
</dbReference>
<dbReference type="Pfam" id="PF00081">
    <property type="entry name" value="Sod_Fe_N"/>
    <property type="match status" value="1"/>
</dbReference>
<dbReference type="RefSeq" id="WP_149284863.1">
    <property type="nucleotide sequence ID" value="NZ_CP038437.2"/>
</dbReference>
<dbReference type="Gene3D" id="1.10.287.990">
    <property type="entry name" value="Fe,Mn superoxide dismutase (SOD) domain"/>
    <property type="match status" value="1"/>
</dbReference>
<proteinExistence type="inferred from homology"/>